<protein>
    <submittedName>
        <fullName evidence="1">Uncharacterized protein</fullName>
    </submittedName>
</protein>
<dbReference type="Proteomes" id="UP000828941">
    <property type="component" value="Chromosome 7"/>
</dbReference>
<comment type="caution">
    <text evidence="1">The sequence shown here is derived from an EMBL/GenBank/DDBJ whole genome shotgun (WGS) entry which is preliminary data.</text>
</comment>
<keyword evidence="2" id="KW-1185">Reference proteome</keyword>
<evidence type="ECO:0000313" key="2">
    <source>
        <dbReference type="Proteomes" id="UP000828941"/>
    </source>
</evidence>
<name>A0ACB9NEA1_BAUVA</name>
<organism evidence="1 2">
    <name type="scientific">Bauhinia variegata</name>
    <name type="common">Purple orchid tree</name>
    <name type="synonym">Phanera variegata</name>
    <dbReference type="NCBI Taxonomy" id="167791"/>
    <lineage>
        <taxon>Eukaryota</taxon>
        <taxon>Viridiplantae</taxon>
        <taxon>Streptophyta</taxon>
        <taxon>Embryophyta</taxon>
        <taxon>Tracheophyta</taxon>
        <taxon>Spermatophyta</taxon>
        <taxon>Magnoliopsida</taxon>
        <taxon>eudicotyledons</taxon>
        <taxon>Gunneridae</taxon>
        <taxon>Pentapetalae</taxon>
        <taxon>rosids</taxon>
        <taxon>fabids</taxon>
        <taxon>Fabales</taxon>
        <taxon>Fabaceae</taxon>
        <taxon>Cercidoideae</taxon>
        <taxon>Cercideae</taxon>
        <taxon>Bauhiniinae</taxon>
        <taxon>Bauhinia</taxon>
    </lineage>
</organism>
<reference evidence="1 2" key="1">
    <citation type="journal article" date="2022" name="DNA Res.">
        <title>Chromosomal-level genome assembly of the orchid tree Bauhinia variegata (Leguminosae; Cercidoideae) supports the allotetraploid origin hypothesis of Bauhinia.</title>
        <authorList>
            <person name="Zhong Y."/>
            <person name="Chen Y."/>
            <person name="Zheng D."/>
            <person name="Pang J."/>
            <person name="Liu Y."/>
            <person name="Luo S."/>
            <person name="Meng S."/>
            <person name="Qian L."/>
            <person name="Wei D."/>
            <person name="Dai S."/>
            <person name="Zhou R."/>
        </authorList>
    </citation>
    <scope>NUCLEOTIDE SEQUENCE [LARGE SCALE GENOMIC DNA]</scope>
    <source>
        <strain evidence="1">BV-YZ2020</strain>
    </source>
</reference>
<gene>
    <name evidence="1" type="ORF">L6164_018973</name>
</gene>
<dbReference type="EMBL" id="CM039432">
    <property type="protein sequence ID" value="KAI4334262.1"/>
    <property type="molecule type" value="Genomic_DNA"/>
</dbReference>
<sequence>MSNSISCKLRRKLYATDEMWISKRFVLLLNYMEEPLDNMKLCWMSTVNRSDRSITWTNQSLYSGEVLLGANLWNYWSVNTYLIISCGNGLQMEYTKSLFAEGVVNDQFNRIHCLKKSGEADSVIKLIESYFADVDKIISEVSCNLDTPHVDFDMLTSLVQEIEDKSSSLGAELVKGACINLVKASNQKQKDSFEGALCWIKSEFAQTKNKLERFVQMEKRIIRLLNSRT</sequence>
<proteinExistence type="predicted"/>
<evidence type="ECO:0000313" key="1">
    <source>
        <dbReference type="EMBL" id="KAI4334262.1"/>
    </source>
</evidence>
<accession>A0ACB9NEA1</accession>